<dbReference type="OrthoDB" id="2628434at2"/>
<name>A0A3G9J5H0_9BACL</name>
<organism evidence="1 2">
    <name type="scientific">Paenibacillus baekrokdamisoli</name>
    <dbReference type="NCBI Taxonomy" id="1712516"/>
    <lineage>
        <taxon>Bacteria</taxon>
        <taxon>Bacillati</taxon>
        <taxon>Bacillota</taxon>
        <taxon>Bacilli</taxon>
        <taxon>Bacillales</taxon>
        <taxon>Paenibacillaceae</taxon>
        <taxon>Paenibacillus</taxon>
    </lineage>
</organism>
<dbReference type="RefSeq" id="WP_125663270.1">
    <property type="nucleotide sequence ID" value="NZ_AP019308.1"/>
</dbReference>
<gene>
    <name evidence="1" type="ORF">Back11_49600</name>
</gene>
<sequence>MKKFGRKPAVRAFGSNHVRHRRGQANHVVITTGTGIKRDSSIGVVFTGPSVEGTDKEYVKVYSGKVIDKKPSFA</sequence>
<reference evidence="1 2" key="1">
    <citation type="submission" date="2018-11" db="EMBL/GenBank/DDBJ databases">
        <title>Complete genome sequence of Paenibacillus baekrokdamisoli strain KCTC 33723.</title>
        <authorList>
            <person name="Kang S.W."/>
            <person name="Lee K.C."/>
            <person name="Kim K.K."/>
            <person name="Kim J.S."/>
            <person name="Kim D.S."/>
            <person name="Ko S.H."/>
            <person name="Yang S.H."/>
            <person name="Lee J.S."/>
        </authorList>
    </citation>
    <scope>NUCLEOTIDE SEQUENCE [LARGE SCALE GENOMIC DNA]</scope>
    <source>
        <strain evidence="1 2">KCTC 33723</strain>
    </source>
</reference>
<dbReference type="KEGG" id="pbk:Back11_49600"/>
<proteinExistence type="predicted"/>
<accession>A0A3G9J5H0</accession>
<dbReference type="EMBL" id="AP019308">
    <property type="protein sequence ID" value="BBH23615.1"/>
    <property type="molecule type" value="Genomic_DNA"/>
</dbReference>
<evidence type="ECO:0000313" key="2">
    <source>
        <dbReference type="Proteomes" id="UP000275368"/>
    </source>
</evidence>
<dbReference type="Proteomes" id="UP000275368">
    <property type="component" value="Chromosome"/>
</dbReference>
<evidence type="ECO:0000313" key="1">
    <source>
        <dbReference type="EMBL" id="BBH23615.1"/>
    </source>
</evidence>
<keyword evidence="2" id="KW-1185">Reference proteome</keyword>
<dbReference type="AlphaFoldDB" id="A0A3G9J5H0"/>
<protein>
    <submittedName>
        <fullName evidence="1">Uncharacterized protein</fullName>
    </submittedName>
</protein>